<dbReference type="InterPro" id="IPR020625">
    <property type="entry name" value="Schiff_base-form_aldolases_AS"/>
</dbReference>
<keyword evidence="8 12" id="KW-0457">Lysine biosynthesis</keyword>
<dbReference type="InterPro" id="IPR002220">
    <property type="entry name" value="DapA-like"/>
</dbReference>
<proteinExistence type="inferred from homology"/>
<dbReference type="PRINTS" id="PR00146">
    <property type="entry name" value="DHPICSNTHASE"/>
</dbReference>
<dbReference type="GO" id="GO:0008840">
    <property type="term" value="F:4-hydroxy-tetrahydrodipicolinate synthase activity"/>
    <property type="evidence" value="ECO:0007669"/>
    <property type="project" value="UniProtKB-UniRule"/>
</dbReference>
<dbReference type="CDD" id="cd00950">
    <property type="entry name" value="DHDPS"/>
    <property type="match status" value="1"/>
</dbReference>
<dbReference type="PANTHER" id="PTHR12128:SF66">
    <property type="entry name" value="4-HYDROXY-2-OXOGLUTARATE ALDOLASE, MITOCHONDRIAL"/>
    <property type="match status" value="1"/>
</dbReference>
<comment type="catalytic activity">
    <reaction evidence="11 12">
        <text>L-aspartate 4-semialdehyde + pyruvate = (2S,4S)-4-hydroxy-2,3,4,5-tetrahydrodipicolinate + H2O + H(+)</text>
        <dbReference type="Rhea" id="RHEA:34171"/>
        <dbReference type="ChEBI" id="CHEBI:15361"/>
        <dbReference type="ChEBI" id="CHEBI:15377"/>
        <dbReference type="ChEBI" id="CHEBI:15378"/>
        <dbReference type="ChEBI" id="CHEBI:67139"/>
        <dbReference type="ChEBI" id="CHEBI:537519"/>
        <dbReference type="EC" id="4.3.3.7"/>
    </reaction>
</comment>
<evidence type="ECO:0000256" key="3">
    <source>
        <dbReference type="ARBA" id="ARBA00007592"/>
    </source>
</evidence>
<dbReference type="SUPFAM" id="SSF51569">
    <property type="entry name" value="Aldolase"/>
    <property type="match status" value="1"/>
</dbReference>
<dbReference type="GO" id="GO:0019877">
    <property type="term" value="P:diaminopimelate biosynthetic process"/>
    <property type="evidence" value="ECO:0007669"/>
    <property type="project" value="UniProtKB-UniRule"/>
</dbReference>
<evidence type="ECO:0000313" key="16">
    <source>
        <dbReference type="EMBL" id="SDC13326.1"/>
    </source>
</evidence>
<dbReference type="GO" id="GO:0009089">
    <property type="term" value="P:lysine biosynthetic process via diaminopimelate"/>
    <property type="evidence" value="ECO:0007669"/>
    <property type="project" value="UniProtKB-UniRule"/>
</dbReference>
<evidence type="ECO:0000256" key="2">
    <source>
        <dbReference type="ARBA" id="ARBA00005120"/>
    </source>
</evidence>
<dbReference type="NCBIfam" id="TIGR00674">
    <property type="entry name" value="dapA"/>
    <property type="match status" value="1"/>
</dbReference>
<dbReference type="PROSITE" id="PS00666">
    <property type="entry name" value="DHDPS_2"/>
    <property type="match status" value="1"/>
</dbReference>
<comment type="similarity">
    <text evidence="3 12 13">Belongs to the DapA family.</text>
</comment>
<evidence type="ECO:0000256" key="6">
    <source>
        <dbReference type="ARBA" id="ARBA00022605"/>
    </source>
</evidence>
<keyword evidence="5 12" id="KW-0963">Cytoplasm</keyword>
<dbReference type="UniPathway" id="UPA00034">
    <property type="reaction ID" value="UER00017"/>
</dbReference>
<evidence type="ECO:0000256" key="15">
    <source>
        <dbReference type="PIRSR" id="PIRSR001365-2"/>
    </source>
</evidence>
<evidence type="ECO:0000256" key="9">
    <source>
        <dbReference type="ARBA" id="ARBA00023239"/>
    </source>
</evidence>
<protein>
    <recommendedName>
        <fullName evidence="4 12">4-hydroxy-tetrahydrodipicolinate synthase</fullName>
        <shortName evidence="12">HTPA synthase</shortName>
        <ecNumber evidence="4 12">4.3.3.7</ecNumber>
    </recommendedName>
</protein>
<reference evidence="16 17" key="1">
    <citation type="submission" date="2016-09" db="EMBL/GenBank/DDBJ databases">
        <authorList>
            <person name="Capua I."/>
            <person name="De Benedictis P."/>
            <person name="Joannis T."/>
            <person name="Lombin L.H."/>
            <person name="Cattoli G."/>
        </authorList>
    </citation>
    <scope>NUCLEOTIDE SEQUENCE [LARGE SCALE GENOMIC DNA]</scope>
    <source>
        <strain evidence="16 17">A7P-90m</strain>
    </source>
</reference>
<dbReference type="STRING" id="1640674.SAMN05216323_101834"/>
<feature type="binding site" evidence="12 15">
    <location>
        <position position="206"/>
    </location>
    <ligand>
        <name>pyruvate</name>
        <dbReference type="ChEBI" id="CHEBI:15361"/>
    </ligand>
</feature>
<evidence type="ECO:0000256" key="12">
    <source>
        <dbReference type="HAMAP-Rule" id="MF_00418"/>
    </source>
</evidence>
<dbReference type="PANTHER" id="PTHR12128">
    <property type="entry name" value="DIHYDRODIPICOLINATE SYNTHASE"/>
    <property type="match status" value="1"/>
</dbReference>
<evidence type="ECO:0000256" key="13">
    <source>
        <dbReference type="PIRNR" id="PIRNR001365"/>
    </source>
</evidence>
<organism evidence="16 17">
    <name type="scientific">Williamwhitmania taraxaci</name>
    <dbReference type="NCBI Taxonomy" id="1640674"/>
    <lineage>
        <taxon>Bacteria</taxon>
        <taxon>Pseudomonadati</taxon>
        <taxon>Bacteroidota</taxon>
        <taxon>Bacteroidia</taxon>
        <taxon>Bacteroidales</taxon>
        <taxon>Williamwhitmaniaceae</taxon>
        <taxon>Williamwhitmania</taxon>
    </lineage>
</organism>
<evidence type="ECO:0000256" key="11">
    <source>
        <dbReference type="ARBA" id="ARBA00047836"/>
    </source>
</evidence>
<keyword evidence="9 12" id="KW-0456">Lyase</keyword>
<evidence type="ECO:0000256" key="14">
    <source>
        <dbReference type="PIRSR" id="PIRSR001365-1"/>
    </source>
</evidence>
<dbReference type="HAMAP" id="MF_00418">
    <property type="entry name" value="DapA"/>
    <property type="match status" value="1"/>
</dbReference>
<dbReference type="PIRSF" id="PIRSF001365">
    <property type="entry name" value="DHDPS"/>
    <property type="match status" value="1"/>
</dbReference>
<comment type="caution">
    <text evidence="12">Was originally thought to be a dihydrodipicolinate synthase (DHDPS), catalyzing the condensation of (S)-aspartate-beta-semialdehyde [(S)-ASA] and pyruvate to dihydrodipicolinate (DHDP). However, it was shown in E.coli that the product of the enzymatic reaction is not dihydrodipicolinate but in fact (4S)-4-hydroxy-2,3,4,5-tetrahydro-(2S)-dipicolinic acid (HTPA), and that the consecutive dehydration reaction leading to DHDP is not spontaneous but catalyzed by DapB.</text>
</comment>
<evidence type="ECO:0000313" key="17">
    <source>
        <dbReference type="Proteomes" id="UP000199452"/>
    </source>
</evidence>
<comment type="subunit">
    <text evidence="12">Homotetramer; dimer of dimers.</text>
</comment>
<gene>
    <name evidence="12" type="primary">dapA</name>
    <name evidence="16" type="ORF">SAMN05216323_101834</name>
</gene>
<dbReference type="EC" id="4.3.3.7" evidence="4 12"/>
<comment type="pathway">
    <text evidence="2 12">Amino-acid biosynthesis; L-lysine biosynthesis via DAP pathway; (S)-tetrahydrodipicolinate from L-aspartate: step 3/4.</text>
</comment>
<dbReference type="SMART" id="SM01130">
    <property type="entry name" value="DHDPS"/>
    <property type="match status" value="1"/>
</dbReference>
<sequence>MAKFFGTGVAMITPFNADKSVDFEGLGKLVDYLTKGGVEFLVVLGTTGEAATLSIDERHKVVRYVVEKNAGKLPIVVGIGGNNTAEVVHSVNTFDLSGVDAILSVTPFYNKPNQRGLYEHFKAIALASKLPIILYNVPGRTGINMNAETTIKLAKEFKNIVGIKEASGNLTQITYILRDKPAGFAVLSGDDGLALPQMAMGMDGIISVTGNCLPREFSDMVRYSIAGDMAKARPLHNKFVEIIDALFADGNPAGAKAALSFRSVAKNELRLPLVPVNDPLQKKIEQLMAEFK</sequence>
<name>A0A1G6J5T0_9BACT</name>
<accession>A0A1G6J5T0</accession>
<feature type="active site" description="Proton donor/acceptor" evidence="12 14">
    <location>
        <position position="135"/>
    </location>
</feature>
<dbReference type="InterPro" id="IPR013785">
    <property type="entry name" value="Aldolase_TIM"/>
</dbReference>
<keyword evidence="17" id="KW-1185">Reference proteome</keyword>
<dbReference type="AlphaFoldDB" id="A0A1G6J5T0"/>
<feature type="active site" description="Schiff-base intermediate with substrate" evidence="12 14">
    <location>
        <position position="164"/>
    </location>
</feature>
<comment type="function">
    <text evidence="1 12">Catalyzes the condensation of (S)-aspartate-beta-semialdehyde [(S)-ASA] and pyruvate to 4-hydroxy-tetrahydrodipicolinate (HTPA).</text>
</comment>
<evidence type="ECO:0000256" key="5">
    <source>
        <dbReference type="ARBA" id="ARBA00022490"/>
    </source>
</evidence>
<keyword evidence="10 12" id="KW-0704">Schiff base</keyword>
<evidence type="ECO:0000256" key="10">
    <source>
        <dbReference type="ARBA" id="ARBA00023270"/>
    </source>
</evidence>
<feature type="binding site" evidence="12 15">
    <location>
        <position position="47"/>
    </location>
    <ligand>
        <name>pyruvate</name>
        <dbReference type="ChEBI" id="CHEBI:15361"/>
    </ligand>
</feature>
<feature type="site" description="Part of a proton relay during catalysis" evidence="12">
    <location>
        <position position="46"/>
    </location>
</feature>
<dbReference type="RefSeq" id="WP_092437191.1">
    <property type="nucleotide sequence ID" value="NZ_FMYP01000018.1"/>
</dbReference>
<keyword evidence="7 12" id="KW-0220">Diaminopimelate biosynthesis</keyword>
<keyword evidence="6 12" id="KW-0028">Amino-acid biosynthesis</keyword>
<dbReference type="Pfam" id="PF00701">
    <property type="entry name" value="DHDPS"/>
    <property type="match status" value="1"/>
</dbReference>
<evidence type="ECO:0000256" key="8">
    <source>
        <dbReference type="ARBA" id="ARBA00023154"/>
    </source>
</evidence>
<evidence type="ECO:0000256" key="7">
    <source>
        <dbReference type="ARBA" id="ARBA00022915"/>
    </source>
</evidence>
<dbReference type="Proteomes" id="UP000199452">
    <property type="component" value="Unassembled WGS sequence"/>
</dbReference>
<dbReference type="Gene3D" id="3.20.20.70">
    <property type="entry name" value="Aldolase class I"/>
    <property type="match status" value="1"/>
</dbReference>
<dbReference type="InterPro" id="IPR005263">
    <property type="entry name" value="DapA"/>
</dbReference>
<dbReference type="GO" id="GO:0005829">
    <property type="term" value="C:cytosol"/>
    <property type="evidence" value="ECO:0007669"/>
    <property type="project" value="TreeGrafter"/>
</dbReference>
<dbReference type="OrthoDB" id="9782828at2"/>
<evidence type="ECO:0000256" key="1">
    <source>
        <dbReference type="ARBA" id="ARBA00003294"/>
    </source>
</evidence>
<evidence type="ECO:0000256" key="4">
    <source>
        <dbReference type="ARBA" id="ARBA00012086"/>
    </source>
</evidence>
<dbReference type="EMBL" id="FMYP01000018">
    <property type="protein sequence ID" value="SDC13326.1"/>
    <property type="molecule type" value="Genomic_DNA"/>
</dbReference>
<comment type="subcellular location">
    <subcellularLocation>
        <location evidence="12">Cytoplasm</location>
    </subcellularLocation>
</comment>
<feature type="site" description="Part of a proton relay during catalysis" evidence="12">
    <location>
        <position position="109"/>
    </location>
</feature>